<accession>A0A0G0PKH1</accession>
<evidence type="ECO:0000259" key="2">
    <source>
        <dbReference type="Pfam" id="PF16363"/>
    </source>
</evidence>
<dbReference type="PANTHER" id="PTHR43574">
    <property type="entry name" value="EPIMERASE-RELATED"/>
    <property type="match status" value="1"/>
</dbReference>
<dbReference type="AlphaFoldDB" id="A0A0G0PKH1"/>
<dbReference type="InterPro" id="IPR016040">
    <property type="entry name" value="NAD(P)-bd_dom"/>
</dbReference>
<dbReference type="EMBL" id="LBVP01000007">
    <property type="protein sequence ID" value="KKQ89806.1"/>
    <property type="molecule type" value="Genomic_DNA"/>
</dbReference>
<reference evidence="3 4" key="1">
    <citation type="journal article" date="2015" name="Nature">
        <title>rRNA introns, odd ribosomes, and small enigmatic genomes across a large radiation of phyla.</title>
        <authorList>
            <person name="Brown C.T."/>
            <person name="Hug L.A."/>
            <person name="Thomas B.C."/>
            <person name="Sharon I."/>
            <person name="Castelle C.J."/>
            <person name="Singh A."/>
            <person name="Wilkins M.J."/>
            <person name="Williams K.H."/>
            <person name="Banfield J.F."/>
        </authorList>
    </citation>
    <scope>NUCLEOTIDE SEQUENCE [LARGE SCALE GENOMIC DNA]</scope>
</reference>
<sequence length="315" mass="35461">MKTCLVTGCAGFIGSHLVDRLLAEGFEVTGVDNFNDYYDPKIKEGNLKNALKSKAFELYKIDILDFGKLHEIFSKVKPQKVVHLAARAGVRPSIANPKLYAQVNVLGTVNMLKLAVDYNIEQFIFGSSSSVYGQSPRLPFTEDDPCDAIISPYGSSKRSAEFFVETFYRNFKLKTVILRLFTVYGPRGRPDMAPALFTKAILESKSINQFGDGSSSRDYTYVDDIVDGIVRAIDKNFDFEIINLGNNHPVRLTEFISTLEKVIGKKAKVNKLPIQQGDVEKTWAGIQKARNLLEWEPKTDILTGIKKYIRWLKTL</sequence>
<evidence type="ECO:0000313" key="4">
    <source>
        <dbReference type="Proteomes" id="UP000034893"/>
    </source>
</evidence>
<evidence type="ECO:0000256" key="1">
    <source>
        <dbReference type="ARBA" id="ARBA00023027"/>
    </source>
</evidence>
<dbReference type="InterPro" id="IPR036291">
    <property type="entry name" value="NAD(P)-bd_dom_sf"/>
</dbReference>
<dbReference type="Proteomes" id="UP000034893">
    <property type="component" value="Unassembled WGS sequence"/>
</dbReference>
<keyword evidence="1" id="KW-0520">NAD</keyword>
<dbReference type="PRINTS" id="PR01713">
    <property type="entry name" value="NUCEPIMERASE"/>
</dbReference>
<protein>
    <submittedName>
        <fullName evidence="3">CapI</fullName>
    </submittedName>
</protein>
<dbReference type="Pfam" id="PF16363">
    <property type="entry name" value="GDP_Man_Dehyd"/>
    <property type="match status" value="1"/>
</dbReference>
<gene>
    <name evidence="3" type="ORF">UT12_C0007G0003</name>
</gene>
<evidence type="ECO:0000313" key="3">
    <source>
        <dbReference type="EMBL" id="KKQ89806.1"/>
    </source>
</evidence>
<organism evidence="3 4">
    <name type="scientific">Candidatus Curtissbacteria bacterium GW2011_GWC2_38_9</name>
    <dbReference type="NCBI Taxonomy" id="1618414"/>
    <lineage>
        <taxon>Bacteria</taxon>
        <taxon>Candidatus Curtissiibacteriota</taxon>
    </lineage>
</organism>
<name>A0A0G0PKH1_9BACT</name>
<dbReference type="SUPFAM" id="SSF51735">
    <property type="entry name" value="NAD(P)-binding Rossmann-fold domains"/>
    <property type="match status" value="1"/>
</dbReference>
<comment type="caution">
    <text evidence="3">The sequence shown here is derived from an EMBL/GenBank/DDBJ whole genome shotgun (WGS) entry which is preliminary data.</text>
</comment>
<proteinExistence type="predicted"/>
<dbReference type="Gene3D" id="3.90.25.10">
    <property type="entry name" value="UDP-galactose 4-epimerase, domain 1"/>
    <property type="match status" value="1"/>
</dbReference>
<dbReference type="Gene3D" id="3.40.50.720">
    <property type="entry name" value="NAD(P)-binding Rossmann-like Domain"/>
    <property type="match status" value="1"/>
</dbReference>
<feature type="domain" description="NAD(P)-binding" evidence="2">
    <location>
        <begin position="5"/>
        <end position="307"/>
    </location>
</feature>